<dbReference type="PANTHER" id="PTHR43877:SF2">
    <property type="entry name" value="AMINOALKYLPHOSPHONATE N-ACETYLTRANSFERASE-RELATED"/>
    <property type="match status" value="1"/>
</dbReference>
<sequence>MTALDIRLCSGSDLKGLGKVLDSIDLFPAEMLPELMSPFLGGDPADLWLTCLSEETLAALCFARAERLTQGTWNMLALGVDAGFQGRGIGAALVAALEEQLRARGARIVIVDTSSTGPYEMARTFYARNGYREEARIRDFWAEGDHKITFRKALR</sequence>
<accession>A0ABS1S2S4</accession>
<protein>
    <submittedName>
        <fullName evidence="4">GNAT family N-acetyltransferase</fullName>
    </submittedName>
</protein>
<dbReference type="InterPro" id="IPR000182">
    <property type="entry name" value="GNAT_dom"/>
</dbReference>
<evidence type="ECO:0000256" key="1">
    <source>
        <dbReference type="ARBA" id="ARBA00022679"/>
    </source>
</evidence>
<gene>
    <name evidence="4" type="ORF">JL111_05930</name>
</gene>
<dbReference type="InterPro" id="IPR050832">
    <property type="entry name" value="Bact_Acetyltransf"/>
</dbReference>
<keyword evidence="5" id="KW-1185">Reference proteome</keyword>
<name>A0ABS1S2S4_9RHOB</name>
<dbReference type="EMBL" id="JAESHT010000004">
    <property type="protein sequence ID" value="MBL3673025.1"/>
    <property type="molecule type" value="Genomic_DNA"/>
</dbReference>
<dbReference type="PROSITE" id="PS51186">
    <property type="entry name" value="GNAT"/>
    <property type="match status" value="1"/>
</dbReference>
<keyword evidence="2" id="KW-0012">Acyltransferase</keyword>
<keyword evidence="1" id="KW-0808">Transferase</keyword>
<dbReference type="Proteomes" id="UP000644749">
    <property type="component" value="Unassembled WGS sequence"/>
</dbReference>
<dbReference type="InterPro" id="IPR016181">
    <property type="entry name" value="Acyl_CoA_acyltransferase"/>
</dbReference>
<dbReference type="CDD" id="cd04301">
    <property type="entry name" value="NAT_SF"/>
    <property type="match status" value="1"/>
</dbReference>
<reference evidence="4 5" key="1">
    <citation type="submission" date="2021-01" db="EMBL/GenBank/DDBJ databases">
        <title>011410 draft genome.</title>
        <authorList>
            <person name="Lang L."/>
        </authorList>
    </citation>
    <scope>NUCLEOTIDE SEQUENCE [LARGE SCALE GENOMIC DNA]</scope>
    <source>
        <strain evidence="4 5">KCTC 42845</strain>
    </source>
</reference>
<feature type="domain" description="N-acetyltransferase" evidence="3">
    <location>
        <begin position="4"/>
        <end position="155"/>
    </location>
</feature>
<evidence type="ECO:0000256" key="2">
    <source>
        <dbReference type="ARBA" id="ARBA00023315"/>
    </source>
</evidence>
<dbReference type="SUPFAM" id="SSF55729">
    <property type="entry name" value="Acyl-CoA N-acyltransferases (Nat)"/>
    <property type="match status" value="1"/>
</dbReference>
<organism evidence="4 5">
    <name type="scientific">Paracoccus aerius</name>
    <dbReference type="NCBI Taxonomy" id="1915382"/>
    <lineage>
        <taxon>Bacteria</taxon>
        <taxon>Pseudomonadati</taxon>
        <taxon>Pseudomonadota</taxon>
        <taxon>Alphaproteobacteria</taxon>
        <taxon>Rhodobacterales</taxon>
        <taxon>Paracoccaceae</taxon>
        <taxon>Paracoccus</taxon>
    </lineage>
</organism>
<evidence type="ECO:0000313" key="5">
    <source>
        <dbReference type="Proteomes" id="UP000644749"/>
    </source>
</evidence>
<dbReference type="Pfam" id="PF00583">
    <property type="entry name" value="Acetyltransf_1"/>
    <property type="match status" value="1"/>
</dbReference>
<comment type="caution">
    <text evidence="4">The sequence shown here is derived from an EMBL/GenBank/DDBJ whole genome shotgun (WGS) entry which is preliminary data.</text>
</comment>
<evidence type="ECO:0000313" key="4">
    <source>
        <dbReference type="EMBL" id="MBL3673025.1"/>
    </source>
</evidence>
<evidence type="ECO:0000259" key="3">
    <source>
        <dbReference type="PROSITE" id="PS51186"/>
    </source>
</evidence>
<proteinExistence type="predicted"/>
<dbReference type="Gene3D" id="3.40.630.30">
    <property type="match status" value="1"/>
</dbReference>
<dbReference type="PANTHER" id="PTHR43877">
    <property type="entry name" value="AMINOALKYLPHOSPHONATE N-ACETYLTRANSFERASE-RELATED-RELATED"/>
    <property type="match status" value="1"/>
</dbReference>
<dbReference type="RefSeq" id="WP_191309129.1">
    <property type="nucleotide sequence ID" value="NZ_BNCL01000004.1"/>
</dbReference>